<evidence type="ECO:0000313" key="5">
    <source>
        <dbReference type="Proteomes" id="UP000244338"/>
    </source>
</evidence>
<dbReference type="EMBL" id="PEBX01000081">
    <property type="protein sequence ID" value="PTQ55705.1"/>
    <property type="molecule type" value="Genomic_DNA"/>
</dbReference>
<keyword evidence="1" id="KW-0812">Transmembrane</keyword>
<proteinExistence type="predicted"/>
<dbReference type="GO" id="GO:0009847">
    <property type="term" value="P:spore germination"/>
    <property type="evidence" value="ECO:0007669"/>
    <property type="project" value="InterPro"/>
</dbReference>
<feature type="domain" description="Sporulation protein YpeB N-terminal" evidence="3">
    <location>
        <begin position="29"/>
        <end position="164"/>
    </location>
</feature>
<evidence type="ECO:0000313" key="4">
    <source>
        <dbReference type="EMBL" id="PTQ55705.1"/>
    </source>
</evidence>
<reference evidence="5" key="1">
    <citation type="journal article" date="2018" name="Sci. Rep.">
        <title>Lignite coal burning seam in the remote Altai Mountains harbors a hydrogen-driven thermophilic microbial community.</title>
        <authorList>
            <person name="Kadnikov V.V."/>
            <person name="Mardanov A.V."/>
            <person name="Ivasenko D.A."/>
            <person name="Antsiferov D.V."/>
            <person name="Beletsky A.V."/>
            <person name="Karnachuk O.V."/>
            <person name="Ravin N.V."/>
        </authorList>
    </citation>
    <scope>NUCLEOTIDE SEQUENCE [LARGE SCALE GENOMIC DNA]</scope>
</reference>
<protein>
    <submittedName>
        <fullName evidence="4">Spore germination protein YpeB</fullName>
    </submittedName>
</protein>
<keyword evidence="1" id="KW-0472">Membrane</keyword>
<sequence length="461" mass="52689">MRFRHLIGYGLVIFLLAVGVYWGYRETQEKNALLIRAENQYQRAFADLVYNVDQLHREIGKSLALNGAGQVAPTMATISRLSYNAQNAAGQLPLSLMSLTETEQFLSRIGDFSYQMLRRDLHANPPTEVERKTFRELYRASGEVRDTLRKMQEDIYTQKLRWMDVEQALAQSEIQADQGIIDGIQEVSKRIEGYAEIDYGNLPQTSEALRIMRLRSLGEPTIDEAKAKEIALRAVGVKQAERIDVVPIEDEGMHLYDVTIDRSFSDDQDGARYTVEIARSDGRILWWLNARPLDKARYSVEQGYVRALRALKSRNYPPLENVKTERHGASAVYTFVPVQQGILLYPDHLLVSVALDKGEVIGVNQTDFLLFHRERKLGRPVLGEAEARSKLSPQFKVEKTRLALIINDQNEEVLTYEFTGTLYDLPYRIYLNAATGMEEKVEMLDYAKEQEKSATTLRPML</sequence>
<dbReference type="Pfam" id="PF20769">
    <property type="entry name" value="YPEB_N"/>
    <property type="match status" value="1"/>
</dbReference>
<feature type="transmembrane region" description="Helical" evidence="1">
    <location>
        <begin position="6"/>
        <end position="24"/>
    </location>
</feature>
<keyword evidence="1" id="KW-1133">Transmembrane helix</keyword>
<dbReference type="Pfam" id="PF14620">
    <property type="entry name" value="YPEB_PepSY1-2"/>
    <property type="match status" value="1"/>
</dbReference>
<comment type="caution">
    <text evidence="4">The sequence shown here is derived from an EMBL/GenBank/DDBJ whole genome shotgun (WGS) entry which is preliminary data.</text>
</comment>
<evidence type="ECO:0000259" key="3">
    <source>
        <dbReference type="Pfam" id="PF20769"/>
    </source>
</evidence>
<dbReference type="NCBIfam" id="TIGR02889">
    <property type="entry name" value="spore_YpeB"/>
    <property type="match status" value="1"/>
</dbReference>
<evidence type="ECO:0000259" key="2">
    <source>
        <dbReference type="Pfam" id="PF14620"/>
    </source>
</evidence>
<evidence type="ECO:0000256" key="1">
    <source>
        <dbReference type="SAM" id="Phobius"/>
    </source>
</evidence>
<dbReference type="InterPro" id="IPR014239">
    <property type="entry name" value="YpeB_PepSY1-2"/>
</dbReference>
<dbReference type="InterPro" id="IPR048402">
    <property type="entry name" value="YpeB_N"/>
</dbReference>
<name>A0A2R6XZ61_9BACL</name>
<accession>A0A2R6XZ61</accession>
<feature type="domain" description="Sporulation protein YpeB PepSY1 and PepSY2" evidence="2">
    <location>
        <begin position="183"/>
        <end position="377"/>
    </location>
</feature>
<gene>
    <name evidence="4" type="ORF">BSOLF_1621</name>
</gene>
<dbReference type="AlphaFoldDB" id="A0A2R6XZ61"/>
<organism evidence="4 5">
    <name type="scientific">Candidatus Carbonibacillus altaicus</name>
    <dbReference type="NCBI Taxonomy" id="2163959"/>
    <lineage>
        <taxon>Bacteria</taxon>
        <taxon>Bacillati</taxon>
        <taxon>Bacillota</taxon>
        <taxon>Bacilli</taxon>
        <taxon>Bacillales</taxon>
        <taxon>Candidatus Carbonibacillus</taxon>
    </lineage>
</organism>
<dbReference type="Proteomes" id="UP000244338">
    <property type="component" value="Unassembled WGS sequence"/>
</dbReference>